<accession>A0ABW2R1E7</accession>
<feature type="chain" id="PRO_5045850619" evidence="1">
    <location>
        <begin position="22"/>
        <end position="163"/>
    </location>
</feature>
<organism evidence="2 3">
    <name type="scientific">Iodobacter arcticus</name>
    <dbReference type="NCBI Taxonomy" id="590593"/>
    <lineage>
        <taxon>Bacteria</taxon>
        <taxon>Pseudomonadati</taxon>
        <taxon>Pseudomonadota</taxon>
        <taxon>Betaproteobacteria</taxon>
        <taxon>Neisseriales</taxon>
        <taxon>Chitinibacteraceae</taxon>
        <taxon>Iodobacter</taxon>
    </lineage>
</organism>
<gene>
    <name evidence="2" type="ORF">ACFQNF_18005</name>
</gene>
<proteinExistence type="predicted"/>
<keyword evidence="1" id="KW-0732">Signal</keyword>
<evidence type="ECO:0000313" key="3">
    <source>
        <dbReference type="Proteomes" id="UP001596473"/>
    </source>
</evidence>
<keyword evidence="3" id="KW-1185">Reference proteome</keyword>
<name>A0ABW2R1E7_9NEIS</name>
<feature type="signal peptide" evidence="1">
    <location>
        <begin position="1"/>
        <end position="21"/>
    </location>
</feature>
<dbReference type="Proteomes" id="UP001596473">
    <property type="component" value="Unassembled WGS sequence"/>
</dbReference>
<dbReference type="RefSeq" id="WP_380189314.1">
    <property type="nucleotide sequence ID" value="NZ_JBHTBQ010000044.1"/>
</dbReference>
<reference evidence="3" key="1">
    <citation type="journal article" date="2019" name="Int. J. Syst. Evol. Microbiol.">
        <title>The Global Catalogue of Microorganisms (GCM) 10K type strain sequencing project: providing services to taxonomists for standard genome sequencing and annotation.</title>
        <authorList>
            <consortium name="The Broad Institute Genomics Platform"/>
            <consortium name="The Broad Institute Genome Sequencing Center for Infectious Disease"/>
            <person name="Wu L."/>
            <person name="Ma J."/>
        </authorList>
    </citation>
    <scope>NUCLEOTIDE SEQUENCE [LARGE SCALE GENOMIC DNA]</scope>
    <source>
        <strain evidence="3">CCUG 62945</strain>
    </source>
</reference>
<sequence length="163" mass="17529">MNKIFSFFFITLLCYSHTALSGDNPLTVAFFDFSSGVGKASFKSLRASGIEHPCWHESFVEISGIETAYIEKLPKSLDPNDFRQALLGNAVAAERLRKSISAAGLNGAYAFTVEVSGKFGVIHGMGTQNIGIASSASTSITEGKLIQNSTFSKRLCEASKSME</sequence>
<dbReference type="EMBL" id="JBHTBQ010000044">
    <property type="protein sequence ID" value="MFC7421756.1"/>
    <property type="molecule type" value="Genomic_DNA"/>
</dbReference>
<evidence type="ECO:0000313" key="2">
    <source>
        <dbReference type="EMBL" id="MFC7421756.1"/>
    </source>
</evidence>
<protein>
    <submittedName>
        <fullName evidence="2">Uncharacterized protein</fullName>
    </submittedName>
</protein>
<comment type="caution">
    <text evidence="2">The sequence shown here is derived from an EMBL/GenBank/DDBJ whole genome shotgun (WGS) entry which is preliminary data.</text>
</comment>
<evidence type="ECO:0000256" key="1">
    <source>
        <dbReference type="SAM" id="SignalP"/>
    </source>
</evidence>